<dbReference type="EMBL" id="CP011058">
    <property type="protein sequence ID" value="AJY77706.1"/>
    <property type="molecule type" value="Genomic_DNA"/>
</dbReference>
<sequence>MLKQAFIDLMREKGFSSITIQDITDKADVNRSTFYTHFPDKYALLETTIREKFQRILESKLSPSAQWNPENLRILIQAVLEHFKSLNGRCYPVDTINPIFERTVQEEVYSLLLHWLKLSRAEPSEWPFPAETLALMTSWAIFGAAADWSKGTSRLSTEQMTEHVLAVITEGTIKLL</sequence>
<evidence type="ECO:0000259" key="3">
    <source>
        <dbReference type="PROSITE" id="PS50977"/>
    </source>
</evidence>
<dbReference type="Gene3D" id="1.10.357.10">
    <property type="entry name" value="Tetracycline Repressor, domain 2"/>
    <property type="match status" value="1"/>
</dbReference>
<evidence type="ECO:0000313" key="5">
    <source>
        <dbReference type="Proteomes" id="UP000032633"/>
    </source>
</evidence>
<dbReference type="Pfam" id="PF00440">
    <property type="entry name" value="TetR_N"/>
    <property type="match status" value="1"/>
</dbReference>
<dbReference type="Proteomes" id="UP000032633">
    <property type="component" value="Chromosome"/>
</dbReference>
<keyword evidence="5" id="KW-1185">Reference proteome</keyword>
<dbReference type="HOGENOM" id="CLU_087539_3_0_9"/>
<dbReference type="SUPFAM" id="SSF46689">
    <property type="entry name" value="Homeodomain-like"/>
    <property type="match status" value="1"/>
</dbReference>
<feature type="DNA-binding region" description="H-T-H motif" evidence="2">
    <location>
        <begin position="19"/>
        <end position="38"/>
    </location>
</feature>
<organism evidence="4 5">
    <name type="scientific">Paenibacillus beijingensis</name>
    <dbReference type="NCBI Taxonomy" id="1126833"/>
    <lineage>
        <taxon>Bacteria</taxon>
        <taxon>Bacillati</taxon>
        <taxon>Bacillota</taxon>
        <taxon>Bacilli</taxon>
        <taxon>Bacillales</taxon>
        <taxon>Paenibacillaceae</taxon>
        <taxon>Paenibacillus</taxon>
    </lineage>
</organism>
<dbReference type="InterPro" id="IPR001647">
    <property type="entry name" value="HTH_TetR"/>
</dbReference>
<dbReference type="InterPro" id="IPR050624">
    <property type="entry name" value="HTH-type_Tx_Regulator"/>
</dbReference>
<evidence type="ECO:0000313" key="4">
    <source>
        <dbReference type="EMBL" id="AJY77706.1"/>
    </source>
</evidence>
<dbReference type="PROSITE" id="PS50977">
    <property type="entry name" value="HTH_TETR_2"/>
    <property type="match status" value="1"/>
</dbReference>
<dbReference type="InterPro" id="IPR009057">
    <property type="entry name" value="Homeodomain-like_sf"/>
</dbReference>
<reference evidence="5" key="2">
    <citation type="submission" date="2015-03" db="EMBL/GenBank/DDBJ databases">
        <title>Genome sequence of Paenibacillus beijingensis strain DSM 24997T.</title>
        <authorList>
            <person name="Kwak Y."/>
            <person name="Shin J.-H."/>
        </authorList>
    </citation>
    <scope>NUCLEOTIDE SEQUENCE [LARGE SCALE GENOMIC DNA]</scope>
    <source>
        <strain evidence="5">DSM 24997</strain>
    </source>
</reference>
<keyword evidence="1 2" id="KW-0238">DNA-binding</keyword>
<proteinExistence type="predicted"/>
<dbReference type="KEGG" id="pbj:VN24_13320"/>
<dbReference type="PRINTS" id="PR00455">
    <property type="entry name" value="HTHTETR"/>
</dbReference>
<name>A0A0D5NR22_9BACL</name>
<evidence type="ECO:0000256" key="1">
    <source>
        <dbReference type="ARBA" id="ARBA00023125"/>
    </source>
</evidence>
<dbReference type="PANTHER" id="PTHR43479:SF7">
    <property type="entry name" value="TETR-FAMILY TRANSCRIPTIONAL REGULATOR"/>
    <property type="match status" value="1"/>
</dbReference>
<dbReference type="GO" id="GO:0003677">
    <property type="term" value="F:DNA binding"/>
    <property type="evidence" value="ECO:0007669"/>
    <property type="project" value="UniProtKB-UniRule"/>
</dbReference>
<dbReference type="STRING" id="1126833.VN24_13320"/>
<dbReference type="PATRIC" id="fig|1126833.4.peg.2905"/>
<gene>
    <name evidence="4" type="ORF">VN24_13320</name>
</gene>
<dbReference type="PANTHER" id="PTHR43479">
    <property type="entry name" value="ACREF/ENVCD OPERON REPRESSOR-RELATED"/>
    <property type="match status" value="1"/>
</dbReference>
<accession>A0A0D5NR22</accession>
<feature type="domain" description="HTH tetR-type" evidence="3">
    <location>
        <begin position="1"/>
        <end position="56"/>
    </location>
</feature>
<protein>
    <recommendedName>
        <fullName evidence="3">HTH tetR-type domain-containing protein</fullName>
    </recommendedName>
</protein>
<reference evidence="4 5" key="1">
    <citation type="journal article" date="2015" name="J. Biotechnol.">
        <title>Complete genome sequence of Paenibacillus beijingensis 7188(T) (=DSM 24997(T)), a novel rhizobacterium from jujube garden soil.</title>
        <authorList>
            <person name="Kwak Y."/>
            <person name="Shin J.H."/>
        </authorList>
    </citation>
    <scope>NUCLEOTIDE SEQUENCE [LARGE SCALE GENOMIC DNA]</scope>
    <source>
        <strain evidence="4 5">DSM 24997</strain>
    </source>
</reference>
<evidence type="ECO:0000256" key="2">
    <source>
        <dbReference type="PROSITE-ProRule" id="PRU00335"/>
    </source>
</evidence>
<dbReference type="AlphaFoldDB" id="A0A0D5NR22"/>